<dbReference type="SUPFAM" id="SSF55550">
    <property type="entry name" value="SH2 domain"/>
    <property type="match status" value="1"/>
</dbReference>
<dbReference type="FunFam" id="1.10.510.10:FF:000399">
    <property type="entry name" value="Tyrosine-protein kinase"/>
    <property type="match status" value="1"/>
</dbReference>
<evidence type="ECO:0000256" key="2">
    <source>
        <dbReference type="ARBA" id="ARBA00022553"/>
    </source>
</evidence>
<gene>
    <name evidence="17" type="ORF">EDS130_LOCUS1071</name>
</gene>
<dbReference type="InterPro" id="IPR036860">
    <property type="entry name" value="SH2_dom_sf"/>
</dbReference>
<dbReference type="SUPFAM" id="SSF56112">
    <property type="entry name" value="Protein kinase-like (PK-like)"/>
    <property type="match status" value="1"/>
</dbReference>
<keyword evidence="4 11" id="KW-0547">Nucleotide-binding</keyword>
<evidence type="ECO:0000313" key="17">
    <source>
        <dbReference type="EMBL" id="CAF0730515.1"/>
    </source>
</evidence>
<keyword evidence="9" id="KW-0727">SH2 domain</keyword>
<dbReference type="Pfam" id="PF07714">
    <property type="entry name" value="PK_Tyr_Ser-Thr"/>
    <property type="match status" value="1"/>
</dbReference>
<keyword evidence="5 12" id="KW-0418">Kinase</keyword>
<keyword evidence="3 12" id="KW-0808">Transferase</keyword>
<dbReference type="Gene3D" id="1.10.510.10">
    <property type="entry name" value="Transferase(Phosphotransferase) domain 1"/>
    <property type="match status" value="1"/>
</dbReference>
<dbReference type="SMART" id="SM00326">
    <property type="entry name" value="SH3"/>
    <property type="match status" value="1"/>
</dbReference>
<dbReference type="InterPro" id="IPR000980">
    <property type="entry name" value="SH2"/>
</dbReference>
<dbReference type="CDD" id="cd11845">
    <property type="entry name" value="SH3_Src_like"/>
    <property type="match status" value="1"/>
</dbReference>
<evidence type="ECO:0000256" key="7">
    <source>
        <dbReference type="ARBA" id="ARBA00023137"/>
    </source>
</evidence>
<dbReference type="EC" id="2.7.10.2" evidence="12"/>
<dbReference type="Gene3D" id="3.30.505.10">
    <property type="entry name" value="SH2 domain"/>
    <property type="match status" value="1"/>
</dbReference>
<feature type="domain" description="SH3" evidence="15">
    <location>
        <begin position="100"/>
        <end position="163"/>
    </location>
</feature>
<dbReference type="GO" id="GO:0005524">
    <property type="term" value="F:ATP binding"/>
    <property type="evidence" value="ECO:0007669"/>
    <property type="project" value="UniProtKB-UniRule"/>
</dbReference>
<dbReference type="InterPro" id="IPR008266">
    <property type="entry name" value="Tyr_kinase_AS"/>
</dbReference>
<protein>
    <recommendedName>
        <fullName evidence="12">Tyrosine-protein kinase</fullName>
        <ecNumber evidence="12">2.7.10.2</ecNumber>
    </recommendedName>
</protein>
<dbReference type="GO" id="GO:0004715">
    <property type="term" value="F:non-membrane spanning protein tyrosine kinase activity"/>
    <property type="evidence" value="ECO:0007669"/>
    <property type="project" value="UniProtKB-EC"/>
</dbReference>
<dbReference type="PROSITE" id="PS50001">
    <property type="entry name" value="SH2"/>
    <property type="match status" value="1"/>
</dbReference>
<dbReference type="SUPFAM" id="SSF50044">
    <property type="entry name" value="SH3-domain"/>
    <property type="match status" value="1"/>
</dbReference>
<feature type="region of interest" description="Disordered" evidence="13">
    <location>
        <begin position="1"/>
        <end position="28"/>
    </location>
</feature>
<dbReference type="Pfam" id="PF00017">
    <property type="entry name" value="SH2"/>
    <property type="match status" value="1"/>
</dbReference>
<evidence type="ECO:0000256" key="13">
    <source>
        <dbReference type="SAM" id="MobiDB-lite"/>
    </source>
</evidence>
<dbReference type="InterPro" id="IPR001452">
    <property type="entry name" value="SH3_domain"/>
</dbReference>
<dbReference type="SMART" id="SM00252">
    <property type="entry name" value="SH2"/>
    <property type="match status" value="1"/>
</dbReference>
<dbReference type="InterPro" id="IPR036028">
    <property type="entry name" value="SH3-like_dom_sf"/>
</dbReference>
<dbReference type="AlphaFoldDB" id="A0A813N109"/>
<evidence type="ECO:0000256" key="12">
    <source>
        <dbReference type="RuleBase" id="RU362096"/>
    </source>
</evidence>
<feature type="binding site" evidence="11">
    <location>
        <position position="315"/>
    </location>
    <ligand>
        <name>ATP</name>
        <dbReference type="ChEBI" id="CHEBI:30616"/>
    </ligand>
</feature>
<keyword evidence="6 11" id="KW-0067">ATP-binding</keyword>
<name>A0A813N109_ADIRI</name>
<dbReference type="EMBL" id="CAJNOJ010000002">
    <property type="protein sequence ID" value="CAF0730515.1"/>
    <property type="molecule type" value="Genomic_DNA"/>
</dbReference>
<dbReference type="InterPro" id="IPR017441">
    <property type="entry name" value="Protein_kinase_ATP_BS"/>
</dbReference>
<proteinExistence type="inferred from homology"/>
<accession>A0A813N109</accession>
<dbReference type="PANTHER" id="PTHR24418">
    <property type="entry name" value="TYROSINE-PROTEIN KINASE"/>
    <property type="match status" value="1"/>
</dbReference>
<evidence type="ECO:0000259" key="16">
    <source>
        <dbReference type="PROSITE" id="PS50011"/>
    </source>
</evidence>
<evidence type="ECO:0000313" key="18">
    <source>
        <dbReference type="Proteomes" id="UP000663852"/>
    </source>
</evidence>
<comment type="similarity">
    <text evidence="12">Belongs to the protein kinase superfamily. Tyr protein kinase family.</text>
</comment>
<dbReference type="OrthoDB" id="4062651at2759"/>
<dbReference type="PROSITE" id="PS50011">
    <property type="entry name" value="PROTEIN_KINASE_DOM"/>
    <property type="match status" value="1"/>
</dbReference>
<evidence type="ECO:0000259" key="14">
    <source>
        <dbReference type="PROSITE" id="PS50001"/>
    </source>
</evidence>
<dbReference type="InterPro" id="IPR011009">
    <property type="entry name" value="Kinase-like_dom_sf"/>
</dbReference>
<evidence type="ECO:0000256" key="9">
    <source>
        <dbReference type="PROSITE-ProRule" id="PRU00191"/>
    </source>
</evidence>
<dbReference type="InterPro" id="IPR050198">
    <property type="entry name" value="Non-receptor_tyrosine_kinases"/>
</dbReference>
<evidence type="ECO:0000256" key="3">
    <source>
        <dbReference type="ARBA" id="ARBA00022679"/>
    </source>
</evidence>
<dbReference type="PROSITE" id="PS00107">
    <property type="entry name" value="PROTEIN_KINASE_ATP"/>
    <property type="match status" value="1"/>
</dbReference>
<dbReference type="Gene3D" id="2.30.30.40">
    <property type="entry name" value="SH3 Domains"/>
    <property type="match status" value="1"/>
</dbReference>
<evidence type="ECO:0000259" key="15">
    <source>
        <dbReference type="PROSITE" id="PS50002"/>
    </source>
</evidence>
<reference evidence="17" key="1">
    <citation type="submission" date="2021-02" db="EMBL/GenBank/DDBJ databases">
        <authorList>
            <person name="Nowell W R."/>
        </authorList>
    </citation>
    <scope>NUCLEOTIDE SEQUENCE</scope>
</reference>
<dbReference type="Proteomes" id="UP000663852">
    <property type="component" value="Unassembled WGS sequence"/>
</dbReference>
<dbReference type="Pfam" id="PF00018">
    <property type="entry name" value="SH3_1"/>
    <property type="match status" value="1"/>
</dbReference>
<evidence type="ECO:0000256" key="1">
    <source>
        <dbReference type="ARBA" id="ARBA00022443"/>
    </source>
</evidence>
<dbReference type="PRINTS" id="PR00109">
    <property type="entry name" value="TYRKINASE"/>
</dbReference>
<evidence type="ECO:0000256" key="11">
    <source>
        <dbReference type="PROSITE-ProRule" id="PRU10141"/>
    </source>
</evidence>
<evidence type="ECO:0000256" key="8">
    <source>
        <dbReference type="ARBA" id="ARBA00051245"/>
    </source>
</evidence>
<dbReference type="PRINTS" id="PR00452">
    <property type="entry name" value="SH3DOMAIN"/>
</dbReference>
<dbReference type="InterPro" id="IPR000719">
    <property type="entry name" value="Prot_kinase_dom"/>
</dbReference>
<sequence length="555" mass="63914">MGNRSGTSRSKARENKYKYPDTYPPNSAIQKQVAGSTNPRSYPSQINGYSQHSAQQYHNGYVGHSTVANGPIQYVTNSTPQQYQQHNHSHHMNTNPKSNGNKIIYVANYDFNGSSTTGELSFVKGDKLEILDRYTYNDWWQAKNQRTKQMGYVPANYISPLNDLTAYEWYFTETNRRDAERFLEQPHNGKGTFLIRPSDTNQGQESLSVLDLSKDKHFHVKHYRIRRTNQGMYYISSKTLFPNLQELVDHYRDNVDGLCCLLTGPCRKTEPTVPADRHGLLELDRSQLSRTDLLGRGNYGEVYKGKYGQRDVAIKYMKTDNKNRIYNVDKFLDEAKIMKDLLHKNIVRLYGVCTQVEPIFIVTEFMANGCLLNYLRDGQGKNIKFKTVLDFAAQIANGMAYLEQKRYVHCDLAARNILVGELDLVKIADFGLAKILQGGRLLVDRESQFPIKWTAPEAATKKEYTTKSDVWSFGILLYELITHGSNPYPGMSNNEALQAVLSGYRMPKPNDCHELYYQIMSSCWEENPDNRPTFETLYMRFDEFMIQAEPNYRET</sequence>
<keyword evidence="7 12" id="KW-0829">Tyrosine-protein kinase</keyword>
<feature type="domain" description="SH2" evidence="14">
    <location>
        <begin position="169"/>
        <end position="266"/>
    </location>
</feature>
<feature type="domain" description="Protein kinase" evidence="16">
    <location>
        <begin position="288"/>
        <end position="545"/>
    </location>
</feature>
<dbReference type="PROSITE" id="PS00109">
    <property type="entry name" value="PROTEIN_KINASE_TYR"/>
    <property type="match status" value="1"/>
</dbReference>
<comment type="caution">
    <text evidence="17">The sequence shown here is derived from an EMBL/GenBank/DDBJ whole genome shotgun (WGS) entry which is preliminary data.</text>
</comment>
<evidence type="ECO:0000256" key="5">
    <source>
        <dbReference type="ARBA" id="ARBA00022777"/>
    </source>
</evidence>
<comment type="catalytic activity">
    <reaction evidence="8 12">
        <text>L-tyrosyl-[protein] + ATP = O-phospho-L-tyrosyl-[protein] + ADP + H(+)</text>
        <dbReference type="Rhea" id="RHEA:10596"/>
        <dbReference type="Rhea" id="RHEA-COMP:10136"/>
        <dbReference type="Rhea" id="RHEA-COMP:20101"/>
        <dbReference type="ChEBI" id="CHEBI:15378"/>
        <dbReference type="ChEBI" id="CHEBI:30616"/>
        <dbReference type="ChEBI" id="CHEBI:46858"/>
        <dbReference type="ChEBI" id="CHEBI:61978"/>
        <dbReference type="ChEBI" id="CHEBI:456216"/>
        <dbReference type="EC" id="2.7.10.2"/>
    </reaction>
</comment>
<evidence type="ECO:0000256" key="6">
    <source>
        <dbReference type="ARBA" id="ARBA00022840"/>
    </source>
</evidence>
<keyword evidence="1 10" id="KW-0728">SH3 domain</keyword>
<dbReference type="InterPro" id="IPR001245">
    <property type="entry name" value="Ser-Thr/Tyr_kinase_cat_dom"/>
</dbReference>
<evidence type="ECO:0000256" key="4">
    <source>
        <dbReference type="ARBA" id="ARBA00022741"/>
    </source>
</evidence>
<keyword evidence="2" id="KW-0597">Phosphoprotein</keyword>
<evidence type="ECO:0000256" key="10">
    <source>
        <dbReference type="PROSITE-ProRule" id="PRU00192"/>
    </source>
</evidence>
<organism evidence="17 18">
    <name type="scientific">Adineta ricciae</name>
    <name type="common">Rotifer</name>
    <dbReference type="NCBI Taxonomy" id="249248"/>
    <lineage>
        <taxon>Eukaryota</taxon>
        <taxon>Metazoa</taxon>
        <taxon>Spiralia</taxon>
        <taxon>Gnathifera</taxon>
        <taxon>Rotifera</taxon>
        <taxon>Eurotatoria</taxon>
        <taxon>Bdelloidea</taxon>
        <taxon>Adinetida</taxon>
        <taxon>Adinetidae</taxon>
        <taxon>Adineta</taxon>
    </lineage>
</organism>
<dbReference type="PRINTS" id="PR00401">
    <property type="entry name" value="SH2DOMAIN"/>
</dbReference>
<dbReference type="PROSITE" id="PS50002">
    <property type="entry name" value="SH3"/>
    <property type="match status" value="1"/>
</dbReference>